<dbReference type="GO" id="GO:0005739">
    <property type="term" value="C:mitochondrion"/>
    <property type="evidence" value="ECO:0007669"/>
    <property type="project" value="TreeGrafter"/>
</dbReference>
<dbReference type="PANTHER" id="PTHR43437">
    <property type="entry name" value="HYDROXYACYL-THIOESTER DEHYDRATASE TYPE 2, MITOCHONDRIAL-RELATED"/>
    <property type="match status" value="1"/>
</dbReference>
<dbReference type="PANTHER" id="PTHR43437:SF3">
    <property type="entry name" value="HYDROXYACYL-THIOESTER DEHYDRATASE TYPE 2, MITOCHONDRIAL"/>
    <property type="match status" value="1"/>
</dbReference>
<accession>A0A8T2T1Y6</accession>
<comment type="caution">
    <text evidence="1">The sequence shown here is derived from an EMBL/GenBank/DDBJ whole genome shotgun (WGS) entry which is preliminary data.</text>
</comment>
<dbReference type="Gene3D" id="3.10.129.10">
    <property type="entry name" value="Hotdog Thioesterase"/>
    <property type="match status" value="1"/>
</dbReference>
<protein>
    <recommendedName>
        <fullName evidence="3">MaoC-like domain-containing protein</fullName>
    </recommendedName>
</protein>
<dbReference type="OMA" id="DLEFHNP"/>
<keyword evidence="2" id="KW-1185">Reference proteome</keyword>
<dbReference type="GO" id="GO:0006633">
    <property type="term" value="P:fatty acid biosynthetic process"/>
    <property type="evidence" value="ECO:0007669"/>
    <property type="project" value="TreeGrafter"/>
</dbReference>
<organism evidence="1 2">
    <name type="scientific">Ceratopteris richardii</name>
    <name type="common">Triangle waterfern</name>
    <dbReference type="NCBI Taxonomy" id="49495"/>
    <lineage>
        <taxon>Eukaryota</taxon>
        <taxon>Viridiplantae</taxon>
        <taxon>Streptophyta</taxon>
        <taxon>Embryophyta</taxon>
        <taxon>Tracheophyta</taxon>
        <taxon>Polypodiopsida</taxon>
        <taxon>Polypodiidae</taxon>
        <taxon>Polypodiales</taxon>
        <taxon>Pteridineae</taxon>
        <taxon>Pteridaceae</taxon>
        <taxon>Parkerioideae</taxon>
        <taxon>Ceratopteris</taxon>
    </lineage>
</organism>
<proteinExistence type="predicted"/>
<sequence length="208" mass="23199">MQVHRAVAGVARRAVLHRSASVPKLPIGPFRIPLVCHLHASWEEHLTDQQDKLSIGKVFSLERCFSVDDVHSFSRLCNISDPVYLDSAGTQKHEFHACRVPELLYSGLFPAIIGTNFPGSIYVSQKLDFRSPVFVGESLRAEVKAISVRKFRDKYRVEYTTFCWKCGDILVVEGIAVALLPSLLQGINRSQVEGLKDNLTNSTCSVDV</sequence>
<dbReference type="InterPro" id="IPR029069">
    <property type="entry name" value="HotDog_dom_sf"/>
</dbReference>
<evidence type="ECO:0008006" key="3">
    <source>
        <dbReference type="Google" id="ProtNLM"/>
    </source>
</evidence>
<dbReference type="SUPFAM" id="SSF54637">
    <property type="entry name" value="Thioesterase/thiol ester dehydrase-isomerase"/>
    <property type="match status" value="1"/>
</dbReference>
<gene>
    <name evidence="1" type="ORF">KP509_16G081400</name>
</gene>
<dbReference type="InterPro" id="IPR050965">
    <property type="entry name" value="UPF0336/Enoyl-CoA_hydratase"/>
</dbReference>
<evidence type="ECO:0000313" key="1">
    <source>
        <dbReference type="EMBL" id="KAH7388552.1"/>
    </source>
</evidence>
<reference evidence="1" key="1">
    <citation type="submission" date="2021-08" db="EMBL/GenBank/DDBJ databases">
        <title>WGS assembly of Ceratopteris richardii.</title>
        <authorList>
            <person name="Marchant D.B."/>
            <person name="Chen G."/>
            <person name="Jenkins J."/>
            <person name="Shu S."/>
            <person name="Leebens-Mack J."/>
            <person name="Grimwood J."/>
            <person name="Schmutz J."/>
            <person name="Soltis P."/>
            <person name="Soltis D."/>
            <person name="Chen Z.-H."/>
        </authorList>
    </citation>
    <scope>NUCLEOTIDE SEQUENCE</scope>
    <source>
        <strain evidence="1">Whitten #5841</strain>
        <tissue evidence="1">Leaf</tissue>
    </source>
</reference>
<evidence type="ECO:0000313" key="2">
    <source>
        <dbReference type="Proteomes" id="UP000825935"/>
    </source>
</evidence>
<dbReference type="AlphaFoldDB" id="A0A8T2T1Y6"/>
<dbReference type="OrthoDB" id="3592703at2759"/>
<name>A0A8T2T1Y6_CERRI</name>
<dbReference type="GO" id="GO:0019171">
    <property type="term" value="F:(3R)-hydroxyacyl-[acyl-carrier-protein] dehydratase activity"/>
    <property type="evidence" value="ECO:0007669"/>
    <property type="project" value="TreeGrafter"/>
</dbReference>
<dbReference type="EMBL" id="CM035421">
    <property type="protein sequence ID" value="KAH7388552.1"/>
    <property type="molecule type" value="Genomic_DNA"/>
</dbReference>
<dbReference type="Proteomes" id="UP000825935">
    <property type="component" value="Chromosome 16"/>
</dbReference>